<evidence type="ECO:0000259" key="12">
    <source>
        <dbReference type="PROSITE" id="PS50928"/>
    </source>
</evidence>
<keyword evidence="5 10" id="KW-0500">Molybdenum</keyword>
<dbReference type="Pfam" id="PF00528">
    <property type="entry name" value="BPD_transp_1"/>
    <property type="match status" value="1"/>
</dbReference>
<evidence type="ECO:0000256" key="11">
    <source>
        <dbReference type="SAM" id="MobiDB-lite"/>
    </source>
</evidence>
<feature type="transmembrane region" description="Helical" evidence="9">
    <location>
        <begin position="76"/>
        <end position="102"/>
    </location>
</feature>
<sequence>MSSTVTRPGTGRRPGRGRGFGGRRFGRGGGGVPAALLLPALAGMAFLLLPLVALLIRAPWRSLPQQLSSPGVWQALRLSLVTATSATAVALVLGVPLAWLLARTSFPGRRLVRALVTLPLVLPPVVGGVALLLALGRNGVVGRWLDSAFGITLPFTTAGVVVAEAFVAMPFLVISVEGTLRAADTRYEEAAATLGASRFTAFRRVTLPMTAPGVAAGAVLAWARALGEFGATITFAGSFPGRTQTMPLAVYLALQDDPAAAVSLSLVLLAVSVAVLAGLRDRWTAGAGAA</sequence>
<feature type="domain" description="ABC transmembrane type-1" evidence="12">
    <location>
        <begin position="76"/>
        <end position="277"/>
    </location>
</feature>
<reference evidence="13 14" key="1">
    <citation type="submission" date="2021-08" db="EMBL/GenBank/DDBJ databases">
        <title>WGS of actinomycetes from Thailand.</title>
        <authorList>
            <person name="Thawai C."/>
        </authorList>
    </citation>
    <scope>NUCLEOTIDE SEQUENCE [LARGE SCALE GENOMIC DNA]</scope>
    <source>
        <strain evidence="13 14">PLK6-54</strain>
    </source>
</reference>
<dbReference type="EMBL" id="JAINZZ010000011">
    <property type="protein sequence ID" value="MBY8878467.1"/>
    <property type="molecule type" value="Genomic_DNA"/>
</dbReference>
<dbReference type="RefSeq" id="WP_222962603.1">
    <property type="nucleotide sequence ID" value="NZ_JAINZZ010000011.1"/>
</dbReference>
<evidence type="ECO:0000256" key="7">
    <source>
        <dbReference type="ARBA" id="ARBA00022989"/>
    </source>
</evidence>
<feature type="transmembrane region" description="Helical" evidence="9">
    <location>
        <begin position="34"/>
        <end position="56"/>
    </location>
</feature>
<feature type="transmembrane region" description="Helical" evidence="9">
    <location>
        <begin position="213"/>
        <end position="239"/>
    </location>
</feature>
<dbReference type="InterPro" id="IPR011867">
    <property type="entry name" value="ModB_ABC"/>
</dbReference>
<dbReference type="CDD" id="cd06261">
    <property type="entry name" value="TM_PBP2"/>
    <property type="match status" value="1"/>
</dbReference>
<feature type="transmembrane region" description="Helical" evidence="9">
    <location>
        <begin position="114"/>
        <end position="135"/>
    </location>
</feature>
<evidence type="ECO:0000256" key="10">
    <source>
        <dbReference type="RuleBase" id="RU365097"/>
    </source>
</evidence>
<feature type="transmembrane region" description="Helical" evidence="9">
    <location>
        <begin position="155"/>
        <end position="176"/>
    </location>
</feature>
<evidence type="ECO:0000256" key="4">
    <source>
        <dbReference type="ARBA" id="ARBA00022475"/>
    </source>
</evidence>
<dbReference type="NCBIfam" id="TIGR01581">
    <property type="entry name" value="Mo_ABC_porter"/>
    <property type="match status" value="1"/>
</dbReference>
<feature type="region of interest" description="Disordered" evidence="11">
    <location>
        <begin position="1"/>
        <end position="24"/>
    </location>
</feature>
<gene>
    <name evidence="13" type="ORF">K7862_12590</name>
</gene>
<evidence type="ECO:0000256" key="6">
    <source>
        <dbReference type="ARBA" id="ARBA00022692"/>
    </source>
</evidence>
<comment type="subcellular location">
    <subcellularLocation>
        <location evidence="1 9">Cell membrane</location>
        <topology evidence="1 9">Multi-pass membrane protein</topology>
    </subcellularLocation>
</comment>
<name>A0ABS7Q5N5_9ACTN</name>
<evidence type="ECO:0000256" key="1">
    <source>
        <dbReference type="ARBA" id="ARBA00004651"/>
    </source>
</evidence>
<dbReference type="InterPro" id="IPR035906">
    <property type="entry name" value="MetI-like_sf"/>
</dbReference>
<proteinExistence type="inferred from homology"/>
<keyword evidence="6 9" id="KW-0812">Transmembrane</keyword>
<dbReference type="Proteomes" id="UP000778578">
    <property type="component" value="Unassembled WGS sequence"/>
</dbReference>
<dbReference type="PANTHER" id="PTHR30183:SF3">
    <property type="entry name" value="MOLYBDENUM TRANSPORT SYSTEM PERMEASE PROTEIN MODB"/>
    <property type="match status" value="1"/>
</dbReference>
<evidence type="ECO:0000256" key="9">
    <source>
        <dbReference type="RuleBase" id="RU363032"/>
    </source>
</evidence>
<feature type="compositionally biased region" description="Low complexity" evidence="11">
    <location>
        <begin position="1"/>
        <end position="11"/>
    </location>
</feature>
<evidence type="ECO:0000313" key="13">
    <source>
        <dbReference type="EMBL" id="MBY8878467.1"/>
    </source>
</evidence>
<keyword evidence="3 9" id="KW-0813">Transport</keyword>
<evidence type="ECO:0000313" key="14">
    <source>
        <dbReference type="Proteomes" id="UP000778578"/>
    </source>
</evidence>
<evidence type="ECO:0000256" key="5">
    <source>
        <dbReference type="ARBA" id="ARBA00022505"/>
    </source>
</evidence>
<evidence type="ECO:0000256" key="8">
    <source>
        <dbReference type="ARBA" id="ARBA00023136"/>
    </source>
</evidence>
<protein>
    <recommendedName>
        <fullName evidence="10">Molybdenum transport system permease</fullName>
    </recommendedName>
</protein>
<dbReference type="SUPFAM" id="SSF161098">
    <property type="entry name" value="MetI-like"/>
    <property type="match status" value="1"/>
</dbReference>
<dbReference type="NCBIfam" id="TIGR02141">
    <property type="entry name" value="modB_ABC"/>
    <property type="match status" value="1"/>
</dbReference>
<comment type="caution">
    <text evidence="13">The sequence shown here is derived from an EMBL/GenBank/DDBJ whole genome shotgun (WGS) entry which is preliminary data.</text>
</comment>
<feature type="transmembrane region" description="Helical" evidence="9">
    <location>
        <begin position="259"/>
        <end position="279"/>
    </location>
</feature>
<keyword evidence="7 9" id="KW-1133">Transmembrane helix</keyword>
<organism evidence="13 14">
    <name type="scientific">Actinacidiphila acidipaludis</name>
    <dbReference type="NCBI Taxonomy" id="2873382"/>
    <lineage>
        <taxon>Bacteria</taxon>
        <taxon>Bacillati</taxon>
        <taxon>Actinomycetota</taxon>
        <taxon>Actinomycetes</taxon>
        <taxon>Kitasatosporales</taxon>
        <taxon>Streptomycetaceae</taxon>
        <taxon>Actinacidiphila</taxon>
    </lineage>
</organism>
<dbReference type="PANTHER" id="PTHR30183">
    <property type="entry name" value="MOLYBDENUM TRANSPORT SYSTEM PERMEASE PROTEIN MODB"/>
    <property type="match status" value="1"/>
</dbReference>
<evidence type="ECO:0000256" key="3">
    <source>
        <dbReference type="ARBA" id="ARBA00022448"/>
    </source>
</evidence>
<keyword evidence="8 9" id="KW-0472">Membrane</keyword>
<evidence type="ECO:0000256" key="2">
    <source>
        <dbReference type="ARBA" id="ARBA00007069"/>
    </source>
</evidence>
<dbReference type="PROSITE" id="PS50928">
    <property type="entry name" value="ABC_TM1"/>
    <property type="match status" value="1"/>
</dbReference>
<comment type="function">
    <text evidence="10">Part of the binding-protein-dependent transport system for molybdenum; probably responsible for the translocation of the substrate across the membrane.</text>
</comment>
<keyword evidence="14" id="KW-1185">Reference proteome</keyword>
<keyword evidence="4 10" id="KW-1003">Cell membrane</keyword>
<comment type="similarity">
    <text evidence="2 10">Belongs to the binding-protein-dependent transport system permease family. CysTW subfamily.</text>
</comment>
<dbReference type="InterPro" id="IPR006469">
    <property type="entry name" value="NifC_ABC_porter"/>
</dbReference>
<accession>A0ABS7Q5N5</accession>
<dbReference type="InterPro" id="IPR000515">
    <property type="entry name" value="MetI-like"/>
</dbReference>
<dbReference type="Gene3D" id="1.10.3720.10">
    <property type="entry name" value="MetI-like"/>
    <property type="match status" value="1"/>
</dbReference>